<comment type="similarity">
    <text evidence="2">Belongs to the UDPGP type 1 family.</text>
</comment>
<organism evidence="7 8">
    <name type="scientific">Hohenbuehelia grisea</name>
    <dbReference type="NCBI Taxonomy" id="104357"/>
    <lineage>
        <taxon>Eukaryota</taxon>
        <taxon>Fungi</taxon>
        <taxon>Dikarya</taxon>
        <taxon>Basidiomycota</taxon>
        <taxon>Agaricomycotina</taxon>
        <taxon>Agaricomycetes</taxon>
        <taxon>Agaricomycetidae</taxon>
        <taxon>Agaricales</taxon>
        <taxon>Pleurotineae</taxon>
        <taxon>Pleurotaceae</taxon>
        <taxon>Hohenbuehelia</taxon>
    </lineage>
</organism>
<keyword evidence="5" id="KW-0548">Nucleotidyltransferase</keyword>
<accession>A0ABR3JLM6</accession>
<evidence type="ECO:0000256" key="2">
    <source>
        <dbReference type="ARBA" id="ARBA00010401"/>
    </source>
</evidence>
<protein>
    <recommendedName>
        <fullName evidence="3">UTP--glucose-1-phosphate uridylyltransferase</fullName>
        <ecNumber evidence="3">2.7.7.9</ecNumber>
    </recommendedName>
    <alternativeName>
        <fullName evidence="6">UDP-glucose pyrophosphorylase</fullName>
    </alternativeName>
</protein>
<dbReference type="InterPro" id="IPR029044">
    <property type="entry name" value="Nucleotide-diphossugar_trans"/>
</dbReference>
<evidence type="ECO:0000256" key="5">
    <source>
        <dbReference type="ARBA" id="ARBA00022695"/>
    </source>
</evidence>
<comment type="caution">
    <text evidence="7">The sequence shown here is derived from an EMBL/GenBank/DDBJ whole genome shotgun (WGS) entry which is preliminary data.</text>
</comment>
<keyword evidence="4" id="KW-0808">Transferase</keyword>
<evidence type="ECO:0000256" key="1">
    <source>
        <dbReference type="ARBA" id="ARBA00003449"/>
    </source>
</evidence>
<dbReference type="Proteomes" id="UP001556367">
    <property type="component" value="Unassembled WGS sequence"/>
</dbReference>
<dbReference type="Gene3D" id="3.90.550.10">
    <property type="entry name" value="Spore Coat Polysaccharide Biosynthesis Protein SpsA, Chain A"/>
    <property type="match status" value="1"/>
</dbReference>
<evidence type="ECO:0000313" key="8">
    <source>
        <dbReference type="Proteomes" id="UP001556367"/>
    </source>
</evidence>
<evidence type="ECO:0000256" key="4">
    <source>
        <dbReference type="ARBA" id="ARBA00022679"/>
    </source>
</evidence>
<dbReference type="EC" id="2.7.7.9" evidence="3"/>
<dbReference type="PANTHER" id="PTHR43511">
    <property type="match status" value="1"/>
</dbReference>
<dbReference type="SUPFAM" id="SSF53448">
    <property type="entry name" value="Nucleotide-diphospho-sugar transferases"/>
    <property type="match status" value="1"/>
</dbReference>
<proteinExistence type="inferred from homology"/>
<keyword evidence="8" id="KW-1185">Reference proteome</keyword>
<reference evidence="8" key="1">
    <citation type="submission" date="2024-06" db="EMBL/GenBank/DDBJ databases">
        <title>Multi-omics analyses provide insights into the biosynthesis of the anticancer antibiotic pleurotin in Hohenbuehelia grisea.</title>
        <authorList>
            <person name="Weaver J.A."/>
            <person name="Alberti F."/>
        </authorList>
    </citation>
    <scope>NUCLEOTIDE SEQUENCE [LARGE SCALE GENOMIC DNA]</scope>
    <source>
        <strain evidence="8">T-177</strain>
    </source>
</reference>
<sequence>MLFFRSPFRRTRRRATQRLINSSRNPISAAVGNELEQLLPTVSSQKTLSALQGELQSFLSMFNRYLEQPTLIDWDNVKPPSTGRIVSYDKLPRDGTSNSDLQRLAVLKLNGGLGSSMAMKGAKSALEVKDNLTFLDLAVEQIAFLNTTHHVDVPLLLMTSFSTQEDTLRVVQKHSGEPVRIMTFNQSRFPRIMKDSLSLYTHVDNIEDRSAWYPPGHGDVYHSLAQSGLLDSLLSEGKEFLFISNSDNLGSS</sequence>
<evidence type="ECO:0000256" key="6">
    <source>
        <dbReference type="ARBA" id="ARBA00031959"/>
    </source>
</evidence>
<evidence type="ECO:0000313" key="7">
    <source>
        <dbReference type="EMBL" id="KAL0956437.1"/>
    </source>
</evidence>
<comment type="function">
    <text evidence="1">Plays a central role as a glucosyl donor in cellular metabolic pathways.</text>
</comment>
<evidence type="ECO:0000256" key="3">
    <source>
        <dbReference type="ARBA" id="ARBA00012415"/>
    </source>
</evidence>
<dbReference type="InterPro" id="IPR016267">
    <property type="entry name" value="UDPGP_trans"/>
</dbReference>
<dbReference type="Pfam" id="PF01704">
    <property type="entry name" value="UDPGP"/>
    <property type="match status" value="1"/>
</dbReference>
<gene>
    <name evidence="7" type="ORF">HGRIS_002585</name>
</gene>
<name>A0ABR3JLM6_9AGAR</name>
<dbReference type="EMBL" id="JASNQZ010000006">
    <property type="protein sequence ID" value="KAL0956437.1"/>
    <property type="molecule type" value="Genomic_DNA"/>
</dbReference>
<dbReference type="InterPro" id="IPR002618">
    <property type="entry name" value="UDPGP_fam"/>
</dbReference>